<dbReference type="EMBL" id="MK882926">
    <property type="protein sequence ID" value="QGL54781.1"/>
    <property type="molecule type" value="Genomic_DNA"/>
</dbReference>
<comment type="similarity">
    <text evidence="1">Belongs to the geminiviridae protein AC4/C4 family.</text>
</comment>
<feature type="compositionally biased region" description="Polar residues" evidence="3">
    <location>
        <begin position="78"/>
        <end position="90"/>
    </location>
</feature>
<feature type="compositionally biased region" description="Polar residues" evidence="3">
    <location>
        <begin position="1"/>
        <end position="31"/>
    </location>
</feature>
<feature type="region of interest" description="Disordered" evidence="3">
    <location>
        <begin position="74"/>
        <end position="99"/>
    </location>
</feature>
<evidence type="ECO:0000313" key="4">
    <source>
        <dbReference type="EMBL" id="QGL54781.1"/>
    </source>
</evidence>
<protein>
    <submittedName>
        <fullName evidence="4">C4 protein</fullName>
    </submittedName>
</protein>
<gene>
    <name evidence="4" type="primary">C4</name>
</gene>
<proteinExistence type="inferred from homology"/>
<organism evidence="4">
    <name type="scientific">Chilli leaf curl virus</name>
    <dbReference type="NCBI Taxonomy" id="172278"/>
    <lineage>
        <taxon>Viruses</taxon>
        <taxon>Monodnaviria</taxon>
        <taxon>Shotokuvirae</taxon>
        <taxon>Cressdnaviricota</taxon>
        <taxon>Repensiviricetes</taxon>
        <taxon>Geplafuvirales</taxon>
        <taxon>Geminiviridae</taxon>
        <taxon>Begomovirus</taxon>
        <taxon>Begomovirus chillicapsici</taxon>
    </lineage>
</organism>
<keyword evidence="2" id="KW-0945">Host-virus interaction</keyword>
<accession>A0A649YI81</accession>
<sequence length="99" mass="11365">MKMGNLISTSTYNSKVNTNAKTTDSSTSFPQPGQHISIRTFREIKARQTTRPMWKKTETTLIMEFSKSMEEQIEEVSSLPTTHMPRQTIQGPKLRPTIY</sequence>
<evidence type="ECO:0000256" key="3">
    <source>
        <dbReference type="SAM" id="MobiDB-lite"/>
    </source>
</evidence>
<evidence type="ECO:0000256" key="2">
    <source>
        <dbReference type="ARBA" id="ARBA00022581"/>
    </source>
</evidence>
<reference evidence="4" key="1">
    <citation type="submission" date="2019-05" db="EMBL/GenBank/DDBJ databases">
        <authorList>
            <person name="Jaiswal D."/>
            <person name="Mandal B."/>
            <person name="Roy A."/>
        </authorList>
    </citation>
    <scope>NUCLEOTIDE SEQUENCE</scope>
    <source>
        <strain evidence="4">Maharashtra</strain>
    </source>
</reference>
<dbReference type="InterPro" id="IPR002488">
    <property type="entry name" value="Gemini_C4"/>
</dbReference>
<feature type="region of interest" description="Disordered" evidence="3">
    <location>
        <begin position="1"/>
        <end position="34"/>
    </location>
</feature>
<evidence type="ECO:0000256" key="1">
    <source>
        <dbReference type="ARBA" id="ARBA00008996"/>
    </source>
</evidence>
<dbReference type="Pfam" id="PF01492">
    <property type="entry name" value="Gemini_C4"/>
    <property type="match status" value="1"/>
</dbReference>
<name>A0A649YI81_9GEMI</name>